<dbReference type="Pfam" id="PF22653">
    <property type="entry name" value="DUF7007"/>
    <property type="match status" value="1"/>
</dbReference>
<dbReference type="Proteomes" id="UP000191987">
    <property type="component" value="Unassembled WGS sequence"/>
</dbReference>
<dbReference type="AlphaFoldDB" id="A0A1S7S221"/>
<organism evidence="2 3">
    <name type="scientific">Agrobacterium deltaense Zutra 3/1</name>
    <dbReference type="NCBI Taxonomy" id="1183427"/>
    <lineage>
        <taxon>Bacteria</taxon>
        <taxon>Pseudomonadati</taxon>
        <taxon>Pseudomonadota</taxon>
        <taxon>Alphaproteobacteria</taxon>
        <taxon>Hyphomicrobiales</taxon>
        <taxon>Rhizobiaceae</taxon>
        <taxon>Rhizobium/Agrobacterium group</taxon>
        <taxon>Agrobacterium</taxon>
    </lineage>
</organism>
<reference evidence="2 3" key="1">
    <citation type="submission" date="2016-01" db="EMBL/GenBank/DDBJ databases">
        <authorList>
            <person name="Oliw E.H."/>
        </authorList>
    </citation>
    <scope>NUCLEOTIDE SEQUENCE [LARGE SCALE GENOMIC DNA]</scope>
    <source>
        <strain evidence="2 3">Zutra 3-1</strain>
    </source>
</reference>
<dbReference type="EMBL" id="FBWG01000049">
    <property type="protein sequence ID" value="CUX61318.1"/>
    <property type="molecule type" value="Genomic_DNA"/>
</dbReference>
<evidence type="ECO:0000259" key="1">
    <source>
        <dbReference type="Pfam" id="PF22653"/>
    </source>
</evidence>
<name>A0A1S7S221_9HYPH</name>
<dbReference type="RefSeq" id="WP_080821134.1">
    <property type="nucleotide sequence ID" value="NZ_LT009750.1"/>
</dbReference>
<gene>
    <name evidence="2" type="ORF">AGR7C_pAt0041</name>
</gene>
<sequence>MTTPASPDKTNAHAPEFSGVESGVSADGFAVARIGDITLAMLPLKEGGGFLASAWRADRPLCELTRADFYSHQGRLTNEAAFRSCVLETAEHKRELAQLNRIQTRMSCSTPWGASQIATIYADGIVSHMTASHGGFMLSQDRNAQVHPTLRSTDGVYEEDSAWAAVAITFPDLFTGYERRCAKTTLKDWEPAAWEAISRQVLAPGESYMKDREAFELAHADDWVVISALRSDHYPGMAEVITTRGGKRDHHVEERRFLVPSTEYEVGRFGFVINETLHAAYDGPSSFVSWSERSAA</sequence>
<evidence type="ECO:0000313" key="3">
    <source>
        <dbReference type="Proteomes" id="UP000191987"/>
    </source>
</evidence>
<protein>
    <recommendedName>
        <fullName evidence="1">DUF7007 domain-containing protein</fullName>
    </recommendedName>
</protein>
<evidence type="ECO:0000313" key="2">
    <source>
        <dbReference type="EMBL" id="CUX61318.1"/>
    </source>
</evidence>
<dbReference type="InterPro" id="IPR054276">
    <property type="entry name" value="DUF7007"/>
</dbReference>
<proteinExistence type="predicted"/>
<accession>A0A1S7S221</accession>
<feature type="domain" description="DUF7007" evidence="1">
    <location>
        <begin position="106"/>
        <end position="220"/>
    </location>
</feature>